<feature type="region of interest" description="Disordered" evidence="7">
    <location>
        <begin position="355"/>
        <end position="380"/>
    </location>
</feature>
<evidence type="ECO:0000256" key="1">
    <source>
        <dbReference type="ARBA" id="ARBA00004651"/>
    </source>
</evidence>
<evidence type="ECO:0000256" key="4">
    <source>
        <dbReference type="ARBA" id="ARBA00022692"/>
    </source>
</evidence>
<keyword evidence="6 8" id="KW-0472">Membrane</keyword>
<dbReference type="NCBIfam" id="TIGR00374">
    <property type="entry name" value="flippase-like domain"/>
    <property type="match status" value="1"/>
</dbReference>
<evidence type="ECO:0000313" key="10">
    <source>
        <dbReference type="Proteomes" id="UP000281564"/>
    </source>
</evidence>
<organism evidence="9 10">
    <name type="scientific">Halonotius pteroides</name>
    <dbReference type="NCBI Taxonomy" id="268735"/>
    <lineage>
        <taxon>Archaea</taxon>
        <taxon>Methanobacteriati</taxon>
        <taxon>Methanobacteriota</taxon>
        <taxon>Stenosarchaea group</taxon>
        <taxon>Halobacteria</taxon>
        <taxon>Halobacteriales</taxon>
        <taxon>Haloferacaceae</taxon>
        <taxon>Halonotius</taxon>
    </lineage>
</organism>
<evidence type="ECO:0000256" key="2">
    <source>
        <dbReference type="ARBA" id="ARBA00011061"/>
    </source>
</evidence>
<name>A0A3A6Q529_9EURY</name>
<comment type="similarity">
    <text evidence="2">Belongs to the UPF0104 family.</text>
</comment>
<evidence type="ECO:0000256" key="7">
    <source>
        <dbReference type="SAM" id="MobiDB-lite"/>
    </source>
</evidence>
<feature type="compositionally biased region" description="Acidic residues" evidence="7">
    <location>
        <begin position="371"/>
        <end position="380"/>
    </location>
</feature>
<evidence type="ECO:0000256" key="6">
    <source>
        <dbReference type="ARBA" id="ARBA00023136"/>
    </source>
</evidence>
<comment type="subcellular location">
    <subcellularLocation>
        <location evidence="1">Cell membrane</location>
        <topology evidence="1">Multi-pass membrane protein</topology>
    </subcellularLocation>
</comment>
<dbReference type="EMBL" id="QMDW01000002">
    <property type="protein sequence ID" value="RJX51471.1"/>
    <property type="molecule type" value="Genomic_DNA"/>
</dbReference>
<feature type="compositionally biased region" description="Low complexity" evidence="7">
    <location>
        <begin position="355"/>
        <end position="369"/>
    </location>
</feature>
<dbReference type="InterPro" id="IPR022791">
    <property type="entry name" value="L-PG_synthase/AglD"/>
</dbReference>
<evidence type="ECO:0000256" key="5">
    <source>
        <dbReference type="ARBA" id="ARBA00022989"/>
    </source>
</evidence>
<feature type="transmembrane region" description="Helical" evidence="8">
    <location>
        <begin position="21"/>
        <end position="40"/>
    </location>
</feature>
<dbReference type="PANTHER" id="PTHR39087">
    <property type="entry name" value="UPF0104 MEMBRANE PROTEIN MJ1595"/>
    <property type="match status" value="1"/>
</dbReference>
<evidence type="ECO:0000256" key="8">
    <source>
        <dbReference type="SAM" id="Phobius"/>
    </source>
</evidence>
<feature type="transmembrane region" description="Helical" evidence="8">
    <location>
        <begin position="300"/>
        <end position="323"/>
    </location>
</feature>
<dbReference type="PANTHER" id="PTHR39087:SF2">
    <property type="entry name" value="UPF0104 MEMBRANE PROTEIN MJ1595"/>
    <property type="match status" value="1"/>
</dbReference>
<dbReference type="RefSeq" id="WP_120082959.1">
    <property type="nucleotide sequence ID" value="NZ_QMDW01000002.1"/>
</dbReference>
<keyword evidence="4 8" id="KW-0812">Transmembrane</keyword>
<dbReference type="AlphaFoldDB" id="A0A3A6Q529"/>
<feature type="transmembrane region" description="Helical" evidence="8">
    <location>
        <begin position="329"/>
        <end position="348"/>
    </location>
</feature>
<feature type="transmembrane region" description="Helical" evidence="8">
    <location>
        <begin position="239"/>
        <end position="263"/>
    </location>
</feature>
<keyword evidence="3" id="KW-1003">Cell membrane</keyword>
<evidence type="ECO:0000256" key="3">
    <source>
        <dbReference type="ARBA" id="ARBA00022475"/>
    </source>
</evidence>
<evidence type="ECO:0000313" key="9">
    <source>
        <dbReference type="EMBL" id="RJX51471.1"/>
    </source>
</evidence>
<dbReference type="Pfam" id="PF03706">
    <property type="entry name" value="LPG_synthase_TM"/>
    <property type="match status" value="1"/>
</dbReference>
<gene>
    <name evidence="9" type="ORF">DP106_01905</name>
</gene>
<dbReference type="Proteomes" id="UP000281564">
    <property type="component" value="Unassembled WGS sequence"/>
</dbReference>
<dbReference type="GO" id="GO:0005886">
    <property type="term" value="C:plasma membrane"/>
    <property type="evidence" value="ECO:0007669"/>
    <property type="project" value="UniProtKB-SubCell"/>
</dbReference>
<proteinExistence type="inferred from homology"/>
<feature type="transmembrane region" description="Helical" evidence="8">
    <location>
        <begin position="141"/>
        <end position="168"/>
    </location>
</feature>
<reference evidence="9 10" key="1">
    <citation type="submission" date="2018-06" db="EMBL/GenBank/DDBJ databases">
        <title>Halonotius sp. F13-13 a new haloarchaeeon isolated from a solar saltern from Isla Cristina, Huelva, Spain.</title>
        <authorList>
            <person name="Duran-Viseras A."/>
            <person name="Sanchez-Porro C."/>
            <person name="Ventosa A."/>
        </authorList>
    </citation>
    <scope>NUCLEOTIDE SEQUENCE [LARGE SCALE GENOMIC DNA]</scope>
    <source>
        <strain evidence="9 10">CECT 7525</strain>
    </source>
</reference>
<sequence length="380" mass="37878">MSNSDDGDHSGPRALLTRRRLTIAGTVFVAAGLLVAFRAVNLDRVVGEMLRADPRLLAAAVAVYAASWPLRGRRYGDVLSTTGHPLGTGFLTLAVFLSQTANLVVPARGGDAVRAYVLKARRHVPYPAGFASLAVERGFDLAAIAVLGAVATVWLVVGDATALATLAADDTRTALLGAVGVAAVTLIAGVLTLIVANAELSVGSRLRSAVVERPRAQRAVAAGLDFAADIAIVARDPRAVAGIGGGSLLIWSLDVATAVLVLAALDSGLAVGPLLAVGTLAVSVGNLAKVLPLSQGGVGLYEAAFTALVVALTPIGASTALAAAVVDHALKNAVTLAGGGVAVAVFGISPSTAAQRGAAAPTAAAARTDGSGDETTGEDD</sequence>
<feature type="transmembrane region" description="Helical" evidence="8">
    <location>
        <begin position="174"/>
        <end position="198"/>
    </location>
</feature>
<keyword evidence="10" id="KW-1185">Reference proteome</keyword>
<dbReference type="OrthoDB" id="342688at2157"/>
<keyword evidence="5 8" id="KW-1133">Transmembrane helix</keyword>
<protein>
    <submittedName>
        <fullName evidence="9">UPF0104 family protein</fullName>
    </submittedName>
</protein>
<accession>A0A3A6Q529</accession>
<comment type="caution">
    <text evidence="9">The sequence shown here is derived from an EMBL/GenBank/DDBJ whole genome shotgun (WGS) entry which is preliminary data.</text>
</comment>